<name>A0ABC8STB6_9AQUA</name>
<organism evidence="1 2">
    <name type="scientific">Ilex paraguariensis</name>
    <name type="common">yerba mate</name>
    <dbReference type="NCBI Taxonomy" id="185542"/>
    <lineage>
        <taxon>Eukaryota</taxon>
        <taxon>Viridiplantae</taxon>
        <taxon>Streptophyta</taxon>
        <taxon>Embryophyta</taxon>
        <taxon>Tracheophyta</taxon>
        <taxon>Spermatophyta</taxon>
        <taxon>Magnoliopsida</taxon>
        <taxon>eudicotyledons</taxon>
        <taxon>Gunneridae</taxon>
        <taxon>Pentapetalae</taxon>
        <taxon>asterids</taxon>
        <taxon>campanulids</taxon>
        <taxon>Aquifoliales</taxon>
        <taxon>Aquifoliaceae</taxon>
        <taxon>Ilex</taxon>
    </lineage>
</organism>
<dbReference type="EMBL" id="CAUOFW020003475">
    <property type="protein sequence ID" value="CAK9160150.1"/>
    <property type="molecule type" value="Genomic_DNA"/>
</dbReference>
<keyword evidence="2" id="KW-1185">Reference proteome</keyword>
<protein>
    <submittedName>
        <fullName evidence="1">Uncharacterized protein</fullName>
    </submittedName>
</protein>
<accession>A0ABC8STB6</accession>
<dbReference type="AlphaFoldDB" id="A0ABC8STB6"/>
<dbReference type="Proteomes" id="UP001642360">
    <property type="component" value="Unassembled WGS sequence"/>
</dbReference>
<proteinExistence type="predicted"/>
<comment type="caution">
    <text evidence="1">The sequence shown here is derived from an EMBL/GenBank/DDBJ whole genome shotgun (WGS) entry which is preliminary data.</text>
</comment>
<gene>
    <name evidence="1" type="ORF">ILEXP_LOCUS28882</name>
</gene>
<evidence type="ECO:0000313" key="1">
    <source>
        <dbReference type="EMBL" id="CAK9160150.1"/>
    </source>
</evidence>
<evidence type="ECO:0000313" key="2">
    <source>
        <dbReference type="Proteomes" id="UP001642360"/>
    </source>
</evidence>
<sequence length="72" mass="7884">ATNNNLHIVSTADTIPLPCPHLHYTIINIFSSTTTSCPPRLLALSMLPHQRCNNGDVSEVVVVGGDDFYYLD</sequence>
<feature type="non-terminal residue" evidence="1">
    <location>
        <position position="1"/>
    </location>
</feature>
<reference evidence="1 2" key="1">
    <citation type="submission" date="2024-02" db="EMBL/GenBank/DDBJ databases">
        <authorList>
            <person name="Vignale AGUSTIN F."/>
            <person name="Sosa J E."/>
            <person name="Modenutti C."/>
        </authorList>
    </citation>
    <scope>NUCLEOTIDE SEQUENCE [LARGE SCALE GENOMIC DNA]</scope>
</reference>